<evidence type="ECO:0000256" key="11">
    <source>
        <dbReference type="HAMAP-Rule" id="MF_00144"/>
    </source>
</evidence>
<feature type="domain" description="tRNA-specific 2-thiouridylase MnmA-like C-terminal" evidence="12">
    <location>
        <begin position="287"/>
        <end position="362"/>
    </location>
</feature>
<comment type="caution">
    <text evidence="11">Lacks conserved residue(s) required for the propagation of feature annotation.</text>
</comment>
<comment type="catalytic activity">
    <reaction evidence="9 11">
        <text>S-sulfanyl-L-cysteinyl-[protein] + uridine(34) in tRNA + AH2 + ATP = 2-thiouridine(34) in tRNA + L-cysteinyl-[protein] + A + AMP + diphosphate + H(+)</text>
        <dbReference type="Rhea" id="RHEA:47032"/>
        <dbReference type="Rhea" id="RHEA-COMP:10131"/>
        <dbReference type="Rhea" id="RHEA-COMP:11726"/>
        <dbReference type="Rhea" id="RHEA-COMP:11727"/>
        <dbReference type="Rhea" id="RHEA-COMP:11728"/>
        <dbReference type="ChEBI" id="CHEBI:13193"/>
        <dbReference type="ChEBI" id="CHEBI:15378"/>
        <dbReference type="ChEBI" id="CHEBI:17499"/>
        <dbReference type="ChEBI" id="CHEBI:29950"/>
        <dbReference type="ChEBI" id="CHEBI:30616"/>
        <dbReference type="ChEBI" id="CHEBI:33019"/>
        <dbReference type="ChEBI" id="CHEBI:61963"/>
        <dbReference type="ChEBI" id="CHEBI:65315"/>
        <dbReference type="ChEBI" id="CHEBI:87170"/>
        <dbReference type="ChEBI" id="CHEBI:456215"/>
        <dbReference type="EC" id="2.8.1.13"/>
    </reaction>
</comment>
<comment type="caution">
    <text evidence="14">The sequence shown here is derived from an EMBL/GenBank/DDBJ whole genome shotgun (WGS) entry which is preliminary data.</text>
</comment>
<dbReference type="Gene3D" id="2.40.30.10">
    <property type="entry name" value="Translation factors"/>
    <property type="match status" value="1"/>
</dbReference>
<evidence type="ECO:0000256" key="9">
    <source>
        <dbReference type="ARBA" id="ARBA00051542"/>
    </source>
</evidence>
<evidence type="ECO:0000256" key="7">
    <source>
        <dbReference type="ARBA" id="ARBA00022884"/>
    </source>
</evidence>
<organism evidence="14">
    <name type="scientific">Caldilineaceae bacterium SB0664_bin_27</name>
    <dbReference type="NCBI Taxonomy" id="2605260"/>
    <lineage>
        <taxon>Bacteria</taxon>
        <taxon>Bacillati</taxon>
        <taxon>Chloroflexota</taxon>
        <taxon>Caldilineae</taxon>
        <taxon>Caldilineales</taxon>
        <taxon>Caldilineaceae</taxon>
    </lineage>
</organism>
<dbReference type="GO" id="GO:0002143">
    <property type="term" value="P:tRNA wobble position uridine thiolation"/>
    <property type="evidence" value="ECO:0007669"/>
    <property type="project" value="TreeGrafter"/>
</dbReference>
<accession>A0A6B0YTB1</accession>
<evidence type="ECO:0000259" key="12">
    <source>
        <dbReference type="Pfam" id="PF20258"/>
    </source>
</evidence>
<feature type="binding site" evidence="11">
    <location>
        <position position="133"/>
    </location>
    <ligand>
        <name>ATP</name>
        <dbReference type="ChEBI" id="CHEBI:30616"/>
    </ligand>
</feature>
<dbReference type="InterPro" id="IPR046884">
    <property type="entry name" value="MnmA-like_central"/>
</dbReference>
<keyword evidence="3 11" id="KW-0808">Transferase</keyword>
<feature type="domain" description="tRNA-specific 2-thiouridylase MnmA-like central" evidence="13">
    <location>
        <begin position="224"/>
        <end position="279"/>
    </location>
</feature>
<dbReference type="PANTHER" id="PTHR11933">
    <property type="entry name" value="TRNA 5-METHYLAMINOMETHYL-2-THIOURIDYLATE -METHYLTRANSFERASE"/>
    <property type="match status" value="1"/>
</dbReference>
<feature type="binding site" evidence="11">
    <location>
        <begin position="14"/>
        <end position="21"/>
    </location>
    <ligand>
        <name>ATP</name>
        <dbReference type="ChEBI" id="CHEBI:30616"/>
    </ligand>
</feature>
<dbReference type="EC" id="2.8.1.13" evidence="11"/>
<keyword evidence="8 11" id="KW-1015">Disulfide bond</keyword>
<comment type="function">
    <text evidence="10 11">Catalyzes the 2-thiolation of uridine at the wobble position (U34) of tRNA, leading to the formation of s(2)U34.</text>
</comment>
<evidence type="ECO:0000256" key="8">
    <source>
        <dbReference type="ARBA" id="ARBA00023157"/>
    </source>
</evidence>
<dbReference type="Gene3D" id="2.30.30.280">
    <property type="entry name" value="Adenine nucleotide alpha hydrolases-like domains"/>
    <property type="match status" value="1"/>
</dbReference>
<dbReference type="NCBIfam" id="TIGR00420">
    <property type="entry name" value="trmU"/>
    <property type="match status" value="1"/>
</dbReference>
<keyword evidence="1 11" id="KW-0963">Cytoplasm</keyword>
<feature type="site" description="Interaction with tRNA" evidence="11">
    <location>
        <position position="134"/>
    </location>
</feature>
<dbReference type="PANTHER" id="PTHR11933:SF5">
    <property type="entry name" value="MITOCHONDRIAL TRNA-SPECIFIC 2-THIOURIDYLASE 1"/>
    <property type="match status" value="1"/>
</dbReference>
<reference evidence="14" key="1">
    <citation type="submission" date="2019-09" db="EMBL/GenBank/DDBJ databases">
        <title>Characterisation of the sponge microbiome using genome-centric metagenomics.</title>
        <authorList>
            <person name="Engelberts J.P."/>
            <person name="Robbins S.J."/>
            <person name="De Goeij J.M."/>
            <person name="Aranda M."/>
            <person name="Bell S.C."/>
            <person name="Webster N.S."/>
        </authorList>
    </citation>
    <scope>NUCLEOTIDE SEQUENCE</scope>
    <source>
        <strain evidence="14">SB0664_bin_27</strain>
    </source>
</reference>
<evidence type="ECO:0000313" key="14">
    <source>
        <dbReference type="EMBL" id="MXY92972.1"/>
    </source>
</evidence>
<dbReference type="InterPro" id="IPR046885">
    <property type="entry name" value="MnmA-like_C"/>
</dbReference>
<evidence type="ECO:0000256" key="3">
    <source>
        <dbReference type="ARBA" id="ARBA00022679"/>
    </source>
</evidence>
<evidence type="ECO:0000256" key="5">
    <source>
        <dbReference type="ARBA" id="ARBA00022741"/>
    </source>
</evidence>
<dbReference type="HAMAP" id="MF_00144">
    <property type="entry name" value="tRNA_thiouridyl_MnmA"/>
    <property type="match status" value="1"/>
</dbReference>
<evidence type="ECO:0000256" key="10">
    <source>
        <dbReference type="ARBA" id="ARBA00056575"/>
    </source>
</evidence>
<feature type="active site" description="Nucleophile" evidence="11">
    <location>
        <position position="109"/>
    </location>
</feature>
<keyword evidence="6 11" id="KW-0067">ATP-binding</keyword>
<feature type="region of interest" description="Interaction with tRNA" evidence="11">
    <location>
        <begin position="313"/>
        <end position="314"/>
    </location>
</feature>
<dbReference type="InterPro" id="IPR004506">
    <property type="entry name" value="MnmA-like"/>
</dbReference>
<feature type="site" description="Interaction with tRNA" evidence="11">
    <location>
        <position position="346"/>
    </location>
</feature>
<dbReference type="CDD" id="cd01998">
    <property type="entry name" value="MnmA_TRMU-like"/>
    <property type="match status" value="1"/>
</dbReference>
<evidence type="ECO:0000256" key="4">
    <source>
        <dbReference type="ARBA" id="ARBA00022694"/>
    </source>
</evidence>
<dbReference type="GO" id="GO:0005737">
    <property type="term" value="C:cytoplasm"/>
    <property type="evidence" value="ECO:0007669"/>
    <property type="project" value="UniProtKB-SubCell"/>
</dbReference>
<feature type="active site" description="Cysteine persulfide intermediate" evidence="11">
    <location>
        <position position="206"/>
    </location>
</feature>
<evidence type="ECO:0000256" key="6">
    <source>
        <dbReference type="ARBA" id="ARBA00022840"/>
    </source>
</evidence>
<keyword evidence="5 11" id="KW-0547">Nucleotide-binding</keyword>
<evidence type="ECO:0000259" key="13">
    <source>
        <dbReference type="Pfam" id="PF20259"/>
    </source>
</evidence>
<feature type="disulfide bond" description="Alternate" evidence="11">
    <location>
        <begin position="109"/>
        <end position="206"/>
    </location>
</feature>
<dbReference type="FunFam" id="2.40.30.10:FF:000023">
    <property type="entry name" value="tRNA-specific 2-thiouridylase MnmA"/>
    <property type="match status" value="1"/>
</dbReference>
<dbReference type="SUPFAM" id="SSF52402">
    <property type="entry name" value="Adenine nucleotide alpha hydrolases-like"/>
    <property type="match status" value="1"/>
</dbReference>
<dbReference type="GO" id="GO:0103016">
    <property type="term" value="F:tRNA-uridine 2-sulfurtransferase activity"/>
    <property type="evidence" value="ECO:0007669"/>
    <property type="project" value="UniProtKB-EC"/>
</dbReference>
<keyword evidence="2 11" id="KW-0820">tRNA-binding</keyword>
<feature type="binding site" evidence="11">
    <location>
        <position position="40"/>
    </location>
    <ligand>
        <name>ATP</name>
        <dbReference type="ChEBI" id="CHEBI:30616"/>
    </ligand>
</feature>
<evidence type="ECO:0000256" key="2">
    <source>
        <dbReference type="ARBA" id="ARBA00022555"/>
    </source>
</evidence>
<comment type="similarity">
    <text evidence="11">Belongs to the MnmA/TRMU family.</text>
</comment>
<feature type="region of interest" description="Interaction with tRNA" evidence="11">
    <location>
        <begin position="156"/>
        <end position="158"/>
    </location>
</feature>
<dbReference type="GO" id="GO:0005524">
    <property type="term" value="F:ATP binding"/>
    <property type="evidence" value="ECO:0007669"/>
    <property type="project" value="UniProtKB-KW"/>
</dbReference>
<dbReference type="AlphaFoldDB" id="A0A6B0YTB1"/>
<dbReference type="EMBL" id="VXRG01000052">
    <property type="protein sequence ID" value="MXY92972.1"/>
    <property type="molecule type" value="Genomic_DNA"/>
</dbReference>
<dbReference type="FunFam" id="3.40.50.620:FF:000115">
    <property type="entry name" value="tRNA-specific 2-thiouridylase MnmA"/>
    <property type="match status" value="1"/>
</dbReference>
<comment type="subcellular location">
    <subcellularLocation>
        <location evidence="11">Cytoplasm</location>
    </subcellularLocation>
</comment>
<dbReference type="Gene3D" id="3.40.50.620">
    <property type="entry name" value="HUPs"/>
    <property type="match status" value="1"/>
</dbReference>
<dbReference type="GO" id="GO:0000049">
    <property type="term" value="F:tRNA binding"/>
    <property type="evidence" value="ECO:0007669"/>
    <property type="project" value="UniProtKB-KW"/>
</dbReference>
<dbReference type="FunFam" id="2.30.30.280:FF:000001">
    <property type="entry name" value="tRNA-specific 2-thiouridylase MnmA"/>
    <property type="match status" value="1"/>
</dbReference>
<dbReference type="InterPro" id="IPR014729">
    <property type="entry name" value="Rossmann-like_a/b/a_fold"/>
</dbReference>
<protein>
    <recommendedName>
        <fullName evidence="11">tRNA-specific 2-thiouridylase MnmA</fullName>
        <ecNumber evidence="11">2.8.1.13</ecNumber>
    </recommendedName>
</protein>
<dbReference type="Pfam" id="PF03054">
    <property type="entry name" value="tRNA_Me_trans"/>
    <property type="match status" value="1"/>
</dbReference>
<dbReference type="NCBIfam" id="NF001138">
    <property type="entry name" value="PRK00143.1"/>
    <property type="match status" value="1"/>
</dbReference>
<proteinExistence type="inferred from homology"/>
<keyword evidence="7 11" id="KW-0694">RNA-binding</keyword>
<dbReference type="InterPro" id="IPR023382">
    <property type="entry name" value="MnmA-like_central_sf"/>
</dbReference>
<keyword evidence="4 11" id="KW-0819">tRNA processing</keyword>
<dbReference type="Pfam" id="PF20258">
    <property type="entry name" value="tRNA_Me_trans_C"/>
    <property type="match status" value="1"/>
</dbReference>
<name>A0A6B0YTB1_9CHLR</name>
<dbReference type="Pfam" id="PF20259">
    <property type="entry name" value="tRNA_Me_trans_M"/>
    <property type="match status" value="1"/>
</dbReference>
<gene>
    <name evidence="11 14" type="primary">mnmA</name>
    <name evidence="14" type="ORF">F4Y42_05925</name>
</gene>
<evidence type="ECO:0000256" key="1">
    <source>
        <dbReference type="ARBA" id="ARBA00022490"/>
    </source>
</evidence>
<sequence length="385" mass="41772">MHDIPPSETTVVVAMSGGVDSSVAAALLTERGYQCIGVMMRLWAEAAIGEGSGNKCCDEESVEDARRVADKLGMPFYLINVERPFKEKVVDLFIEGYSDGLTPNPCLACNRHIRFDYLLNYARRLGADYLATGHYARLRWQEDGNVRLLRGVDIQKDQSYVLSMLGQAELRDLLFPVGEFAKEEVRRIAAARGLPIHSKHDSMDLCFVVDDDYRRFLADWAAGAMTPGEIVDVRGNVLGRHSGLPNYTVGQRRGLGLSGATAPMYVVALEPDSNQLIVGPAEALGRSELLAKNVNWTMGAPVSAGCRIQCQIRYSGQPIDCTVYPQQGGSVRVVFAEPARGISPGQGAVFYDGPHCLGGGLIDKMDPGEVSASSECAPADRVSLN</sequence>